<accession>A0A1G8DBL7</accession>
<dbReference type="EMBL" id="FNCY01000006">
    <property type="protein sequence ID" value="SDH55148.1"/>
    <property type="molecule type" value="Genomic_DNA"/>
</dbReference>
<dbReference type="Pfam" id="PF20419">
    <property type="entry name" value="DUF6701"/>
    <property type="match status" value="1"/>
</dbReference>
<dbReference type="InterPro" id="IPR046524">
    <property type="entry name" value="DUF6701"/>
</dbReference>
<dbReference type="Proteomes" id="UP000198607">
    <property type="component" value="Unassembled WGS sequence"/>
</dbReference>
<evidence type="ECO:0000313" key="4">
    <source>
        <dbReference type="Proteomes" id="UP000198607"/>
    </source>
</evidence>
<evidence type="ECO:0000313" key="3">
    <source>
        <dbReference type="EMBL" id="SDH55148.1"/>
    </source>
</evidence>
<keyword evidence="4" id="KW-1185">Reference proteome</keyword>
<name>A0A1G8DBL7_9RHOO</name>
<gene>
    <name evidence="3" type="ORF">SAMN05660652_01884</name>
</gene>
<feature type="domain" description="DUF6701" evidence="2">
    <location>
        <begin position="14"/>
        <end position="148"/>
    </location>
</feature>
<dbReference type="STRING" id="83767.SAMN05660652_01884"/>
<protein>
    <submittedName>
        <fullName evidence="3">MSHA biogenesis protein MshQ</fullName>
    </submittedName>
</protein>
<feature type="region of interest" description="Disordered" evidence="1">
    <location>
        <begin position="1"/>
        <end position="21"/>
    </location>
</feature>
<dbReference type="AlphaFoldDB" id="A0A1G8DBL7"/>
<sequence>MPCNGGVALASGDSKSSATPVRSGRLRLVSGRGSEWAPYVVRSEAQYWTGSYGQTNLADSCTTYATANIALSGTTGTTVSAVGALANGFGSITLGQPSAAGKATVCLDMASSSDGCTAGTPVSIDYLRGNWTDSTYTADPSATVLFGRAAQNTRGKWGFLYRRKNFQAALVKPRPRTPGNATRISFSVVRAVCLPVGSGWHCRSSRRR</sequence>
<organism evidence="3 4">
    <name type="scientific">Propionivibrio dicarboxylicus</name>
    <dbReference type="NCBI Taxonomy" id="83767"/>
    <lineage>
        <taxon>Bacteria</taxon>
        <taxon>Pseudomonadati</taxon>
        <taxon>Pseudomonadota</taxon>
        <taxon>Betaproteobacteria</taxon>
        <taxon>Rhodocyclales</taxon>
        <taxon>Rhodocyclaceae</taxon>
        <taxon>Propionivibrio</taxon>
    </lineage>
</organism>
<proteinExistence type="predicted"/>
<reference evidence="3 4" key="1">
    <citation type="submission" date="2016-10" db="EMBL/GenBank/DDBJ databases">
        <authorList>
            <person name="de Groot N.N."/>
        </authorList>
    </citation>
    <scope>NUCLEOTIDE SEQUENCE [LARGE SCALE GENOMIC DNA]</scope>
    <source>
        <strain evidence="3 4">DSM 5885</strain>
    </source>
</reference>
<evidence type="ECO:0000256" key="1">
    <source>
        <dbReference type="SAM" id="MobiDB-lite"/>
    </source>
</evidence>
<evidence type="ECO:0000259" key="2">
    <source>
        <dbReference type="Pfam" id="PF20419"/>
    </source>
</evidence>